<proteinExistence type="predicted"/>
<dbReference type="SUPFAM" id="SSF52402">
    <property type="entry name" value="Adenine nucleotide alpha hydrolases-like"/>
    <property type="match status" value="1"/>
</dbReference>
<evidence type="ECO:0000313" key="2">
    <source>
        <dbReference type="EMBL" id="MDS0260108.1"/>
    </source>
</evidence>
<dbReference type="RefSeq" id="WP_310919773.1">
    <property type="nucleotide sequence ID" value="NZ_JAMQON010000003.1"/>
</dbReference>
<dbReference type="Proteomes" id="UP001259659">
    <property type="component" value="Unassembled WGS sequence"/>
</dbReference>
<gene>
    <name evidence="2" type="ORF">NDI56_11955</name>
</gene>
<dbReference type="InterPro" id="IPR014729">
    <property type="entry name" value="Rossmann-like_a/b/a_fold"/>
</dbReference>
<organism evidence="2 3">
    <name type="scientific">Haloarcula saliterrae</name>
    <dbReference type="NCBI Taxonomy" id="2950534"/>
    <lineage>
        <taxon>Archaea</taxon>
        <taxon>Methanobacteriati</taxon>
        <taxon>Methanobacteriota</taxon>
        <taxon>Stenosarchaea group</taxon>
        <taxon>Halobacteria</taxon>
        <taxon>Halobacteriales</taxon>
        <taxon>Haloarculaceae</taxon>
        <taxon>Haloarcula</taxon>
    </lineage>
</organism>
<evidence type="ECO:0000313" key="3">
    <source>
        <dbReference type="Proteomes" id="UP001259659"/>
    </source>
</evidence>
<comment type="caution">
    <text evidence="2">The sequence shown here is derived from an EMBL/GenBank/DDBJ whole genome shotgun (WGS) entry which is preliminary data.</text>
</comment>
<accession>A0ABU2FCW3</accession>
<feature type="domain" description="UspA" evidence="1">
    <location>
        <begin position="45"/>
        <end position="121"/>
    </location>
</feature>
<dbReference type="InterPro" id="IPR006016">
    <property type="entry name" value="UspA"/>
</dbReference>
<reference evidence="2 3" key="1">
    <citation type="submission" date="2022-06" db="EMBL/GenBank/DDBJ databases">
        <title>Haloarcula sp. a new haloarchaeum isolate from saline soil.</title>
        <authorList>
            <person name="Strakova D."/>
            <person name="Galisteo C."/>
            <person name="Sanchez-Porro C."/>
            <person name="Ventosa A."/>
        </authorList>
    </citation>
    <scope>NUCLEOTIDE SEQUENCE [LARGE SCALE GENOMIC DNA]</scope>
    <source>
        <strain evidence="2 3">S1CR25-12</strain>
    </source>
</reference>
<protein>
    <submittedName>
        <fullName evidence="2">Universal stress protein</fullName>
    </submittedName>
</protein>
<dbReference type="CDD" id="cd00293">
    <property type="entry name" value="USP-like"/>
    <property type="match status" value="1"/>
</dbReference>
<name>A0ABU2FCW3_9EURY</name>
<dbReference type="Pfam" id="PF00582">
    <property type="entry name" value="Usp"/>
    <property type="match status" value="1"/>
</dbReference>
<dbReference type="Gene3D" id="3.40.50.620">
    <property type="entry name" value="HUPs"/>
    <property type="match status" value="1"/>
</dbReference>
<dbReference type="EMBL" id="JAMQON010000003">
    <property type="protein sequence ID" value="MDS0260108.1"/>
    <property type="molecule type" value="Genomic_DNA"/>
</dbReference>
<sequence>MTEYLVATASVHVTAAAADYLHDRIDPGEDSVVVVGVREPDRHDRDAGDAANVARSRLAAAMPETALREGDPTAELLAAVEERDPDVVVIGANSGTDGATGVGSTATALLARADLPVVVVPLPDL</sequence>
<keyword evidence="3" id="KW-1185">Reference proteome</keyword>
<evidence type="ECO:0000259" key="1">
    <source>
        <dbReference type="Pfam" id="PF00582"/>
    </source>
</evidence>